<feature type="transmembrane region" description="Helical" evidence="5">
    <location>
        <begin position="347"/>
        <end position="368"/>
    </location>
</feature>
<feature type="transmembrane region" description="Helical" evidence="5">
    <location>
        <begin position="308"/>
        <end position="327"/>
    </location>
</feature>
<protein>
    <submittedName>
        <fullName evidence="7">Putative MFS family arabinose efflux permease</fullName>
    </submittedName>
</protein>
<gene>
    <name evidence="7" type="ORF">CLV37_105277</name>
</gene>
<dbReference type="InterPro" id="IPR020846">
    <property type="entry name" value="MFS_dom"/>
</dbReference>
<evidence type="ECO:0000256" key="4">
    <source>
        <dbReference type="ARBA" id="ARBA00023136"/>
    </source>
</evidence>
<dbReference type="GO" id="GO:0005886">
    <property type="term" value="C:plasma membrane"/>
    <property type="evidence" value="ECO:0007669"/>
    <property type="project" value="UniProtKB-SubCell"/>
</dbReference>
<feature type="transmembrane region" description="Helical" evidence="5">
    <location>
        <begin position="172"/>
        <end position="190"/>
    </location>
</feature>
<evidence type="ECO:0000256" key="5">
    <source>
        <dbReference type="SAM" id="Phobius"/>
    </source>
</evidence>
<feature type="transmembrane region" description="Helical" evidence="5">
    <location>
        <begin position="105"/>
        <end position="122"/>
    </location>
</feature>
<proteinExistence type="predicted"/>
<dbReference type="InterPro" id="IPR036259">
    <property type="entry name" value="MFS_trans_sf"/>
</dbReference>
<accession>A0A2T0R4T4</accession>
<sequence length="409" mass="41894">MSGYFALLRDPVVARPFVSSVVARIPIATAPLGLVLLVRSARDNYTLAGIVTGLFAVGLAVGSPLWGRAMDRLGQPRVLVPAASVSGLLLLLLTGATVWTAVPGVVLPVLALLAGAAFPPLSPAMRSTWRVVVTEERRRRRGYALDAAAVETIFVGGPLLLSVLLLLGVAPLPLLVTVVLLVGGTLAYCRSEGARRVVPHPVPEHAHAGAALLRSGGFVLLMAVMAVMSVGFGILDVSMAGLAEHLLGSADRLGLLFAPIAGGSALGGLLYGSRDWRSPDRRRLLVTLTVFGLLLFAVAAGAGEGVPLPVLLVVLFATGLFISPNLIAAQGLVDLLAPDHRLGEAQAWLSTAITAGAAVGNAVAGVLLDVAGARTALTVAASAVLAAAVVCAVAQRSWAARHRPALAVH</sequence>
<comment type="caution">
    <text evidence="7">The sequence shown here is derived from an EMBL/GenBank/DDBJ whole genome shotgun (WGS) entry which is preliminary data.</text>
</comment>
<feature type="domain" description="Major facilitator superfamily (MFS) profile" evidence="6">
    <location>
        <begin position="217"/>
        <end position="409"/>
    </location>
</feature>
<feature type="transmembrane region" description="Helical" evidence="5">
    <location>
        <begin position="211"/>
        <end position="235"/>
    </location>
</feature>
<keyword evidence="2 5" id="KW-0812">Transmembrane</keyword>
<feature type="transmembrane region" description="Helical" evidence="5">
    <location>
        <begin position="284"/>
        <end position="302"/>
    </location>
</feature>
<organism evidence="7 8">
    <name type="scientific">Kineococcus rhizosphaerae</name>
    <dbReference type="NCBI Taxonomy" id="559628"/>
    <lineage>
        <taxon>Bacteria</taxon>
        <taxon>Bacillati</taxon>
        <taxon>Actinomycetota</taxon>
        <taxon>Actinomycetes</taxon>
        <taxon>Kineosporiales</taxon>
        <taxon>Kineosporiaceae</taxon>
        <taxon>Kineococcus</taxon>
    </lineage>
</organism>
<dbReference type="GO" id="GO:0022857">
    <property type="term" value="F:transmembrane transporter activity"/>
    <property type="evidence" value="ECO:0007669"/>
    <property type="project" value="InterPro"/>
</dbReference>
<feature type="transmembrane region" description="Helical" evidence="5">
    <location>
        <begin position="374"/>
        <end position="394"/>
    </location>
</feature>
<evidence type="ECO:0000256" key="1">
    <source>
        <dbReference type="ARBA" id="ARBA00004651"/>
    </source>
</evidence>
<feature type="transmembrane region" description="Helical" evidence="5">
    <location>
        <begin position="255"/>
        <end position="272"/>
    </location>
</feature>
<name>A0A2T0R4T4_9ACTN</name>
<feature type="transmembrane region" description="Helical" evidence="5">
    <location>
        <begin position="143"/>
        <end position="166"/>
    </location>
</feature>
<evidence type="ECO:0000256" key="2">
    <source>
        <dbReference type="ARBA" id="ARBA00022692"/>
    </source>
</evidence>
<dbReference type="SUPFAM" id="SSF103473">
    <property type="entry name" value="MFS general substrate transporter"/>
    <property type="match status" value="1"/>
</dbReference>
<dbReference type="Proteomes" id="UP000238083">
    <property type="component" value="Unassembled WGS sequence"/>
</dbReference>
<reference evidence="7 8" key="1">
    <citation type="submission" date="2018-03" db="EMBL/GenBank/DDBJ databases">
        <title>Genomic Encyclopedia of Archaeal and Bacterial Type Strains, Phase II (KMG-II): from individual species to whole genera.</title>
        <authorList>
            <person name="Goeker M."/>
        </authorList>
    </citation>
    <scope>NUCLEOTIDE SEQUENCE [LARGE SCALE GENOMIC DNA]</scope>
    <source>
        <strain evidence="7 8">DSM 19711</strain>
    </source>
</reference>
<evidence type="ECO:0000313" key="7">
    <source>
        <dbReference type="EMBL" id="PRY15349.1"/>
    </source>
</evidence>
<feature type="transmembrane region" description="Helical" evidence="5">
    <location>
        <begin position="45"/>
        <end position="66"/>
    </location>
</feature>
<dbReference type="Gene3D" id="1.20.1250.20">
    <property type="entry name" value="MFS general substrate transporter like domains"/>
    <property type="match status" value="2"/>
</dbReference>
<feature type="transmembrane region" description="Helical" evidence="5">
    <location>
        <begin position="21"/>
        <end position="39"/>
    </location>
</feature>
<evidence type="ECO:0000313" key="8">
    <source>
        <dbReference type="Proteomes" id="UP000238083"/>
    </source>
</evidence>
<evidence type="ECO:0000256" key="3">
    <source>
        <dbReference type="ARBA" id="ARBA00022989"/>
    </source>
</evidence>
<keyword evidence="4 5" id="KW-0472">Membrane</keyword>
<keyword evidence="3 5" id="KW-1133">Transmembrane helix</keyword>
<keyword evidence="8" id="KW-1185">Reference proteome</keyword>
<dbReference type="PROSITE" id="PS50850">
    <property type="entry name" value="MFS"/>
    <property type="match status" value="1"/>
</dbReference>
<dbReference type="InterPro" id="IPR011701">
    <property type="entry name" value="MFS"/>
</dbReference>
<dbReference type="PANTHER" id="PTHR23542">
    <property type="match status" value="1"/>
</dbReference>
<dbReference type="PANTHER" id="PTHR23542:SF1">
    <property type="entry name" value="MAJOR FACILITATOR SUPERFAMILY (MFS) PROFILE DOMAIN-CONTAINING PROTEIN"/>
    <property type="match status" value="1"/>
</dbReference>
<dbReference type="AlphaFoldDB" id="A0A2T0R4T4"/>
<dbReference type="Pfam" id="PF07690">
    <property type="entry name" value="MFS_1"/>
    <property type="match status" value="1"/>
</dbReference>
<comment type="subcellular location">
    <subcellularLocation>
        <location evidence="1">Cell membrane</location>
        <topology evidence="1">Multi-pass membrane protein</topology>
    </subcellularLocation>
</comment>
<dbReference type="EMBL" id="PVZF01000005">
    <property type="protein sequence ID" value="PRY15349.1"/>
    <property type="molecule type" value="Genomic_DNA"/>
</dbReference>
<dbReference type="RefSeq" id="WP_245885380.1">
    <property type="nucleotide sequence ID" value="NZ_PVZF01000005.1"/>
</dbReference>
<evidence type="ECO:0000259" key="6">
    <source>
        <dbReference type="PROSITE" id="PS50850"/>
    </source>
</evidence>